<proteinExistence type="predicted"/>
<feature type="compositionally biased region" description="Basic and acidic residues" evidence="1">
    <location>
        <begin position="10"/>
        <end position="21"/>
    </location>
</feature>
<feature type="transmembrane region" description="Helical" evidence="2">
    <location>
        <begin position="44"/>
        <end position="62"/>
    </location>
</feature>
<dbReference type="RefSeq" id="WP_203676983.1">
    <property type="nucleotide sequence ID" value="NZ_BOMW01000008.1"/>
</dbReference>
<dbReference type="EMBL" id="BOMW01000008">
    <property type="protein sequence ID" value="GIF03240.1"/>
    <property type="molecule type" value="Genomic_DNA"/>
</dbReference>
<dbReference type="AlphaFoldDB" id="A0A919N0Z7"/>
<comment type="caution">
    <text evidence="3">The sequence shown here is derived from an EMBL/GenBank/DDBJ whole genome shotgun (WGS) entry which is preliminary data.</text>
</comment>
<evidence type="ECO:0000256" key="2">
    <source>
        <dbReference type="SAM" id="Phobius"/>
    </source>
</evidence>
<evidence type="ECO:0000313" key="3">
    <source>
        <dbReference type="EMBL" id="GIF03240.1"/>
    </source>
</evidence>
<name>A0A919N0Z7_9ACTN</name>
<accession>A0A919N0Z7</accession>
<reference evidence="3" key="1">
    <citation type="submission" date="2021-01" db="EMBL/GenBank/DDBJ databases">
        <title>Whole genome shotgun sequence of Actinoplanes siamensis NBRC 109076.</title>
        <authorList>
            <person name="Komaki H."/>
            <person name="Tamura T."/>
        </authorList>
    </citation>
    <scope>NUCLEOTIDE SEQUENCE</scope>
    <source>
        <strain evidence="3">NBRC 109076</strain>
    </source>
</reference>
<dbReference type="Proteomes" id="UP000629619">
    <property type="component" value="Unassembled WGS sequence"/>
</dbReference>
<gene>
    <name evidence="3" type="ORF">Asi03nite_07780</name>
</gene>
<evidence type="ECO:0000313" key="4">
    <source>
        <dbReference type="Proteomes" id="UP000629619"/>
    </source>
</evidence>
<feature type="region of interest" description="Disordered" evidence="1">
    <location>
        <begin position="1"/>
        <end position="21"/>
    </location>
</feature>
<sequence length="64" mass="7557">MTTSHPGQPDPDRKARLNRADRRRERIREQVQQARHGRRVVPTWLMTVILALILAGWLYLIITK</sequence>
<protein>
    <submittedName>
        <fullName evidence="3">Uncharacterized protein</fullName>
    </submittedName>
</protein>
<evidence type="ECO:0000256" key="1">
    <source>
        <dbReference type="SAM" id="MobiDB-lite"/>
    </source>
</evidence>
<keyword evidence="4" id="KW-1185">Reference proteome</keyword>
<keyword evidence="2" id="KW-0472">Membrane</keyword>
<keyword evidence="2" id="KW-0812">Transmembrane</keyword>
<keyword evidence="2" id="KW-1133">Transmembrane helix</keyword>
<organism evidence="3 4">
    <name type="scientific">Actinoplanes siamensis</name>
    <dbReference type="NCBI Taxonomy" id="1223317"/>
    <lineage>
        <taxon>Bacteria</taxon>
        <taxon>Bacillati</taxon>
        <taxon>Actinomycetota</taxon>
        <taxon>Actinomycetes</taxon>
        <taxon>Micromonosporales</taxon>
        <taxon>Micromonosporaceae</taxon>
        <taxon>Actinoplanes</taxon>
    </lineage>
</organism>